<reference evidence="3 4" key="1">
    <citation type="submission" date="2019-06" db="EMBL/GenBank/DDBJ databases">
        <title>Genomics analysis of Aphanomyces spp. identifies a new class of oomycete effector associated with host adaptation.</title>
        <authorList>
            <person name="Gaulin E."/>
        </authorList>
    </citation>
    <scope>NUCLEOTIDE SEQUENCE [LARGE SCALE GENOMIC DNA]</scope>
    <source>
        <strain evidence="3 4">E</strain>
    </source>
</reference>
<accession>A0A6A5AAI7</accession>
<evidence type="ECO:0000256" key="1">
    <source>
        <dbReference type="PROSITE-ProRule" id="PRU00191"/>
    </source>
</evidence>
<dbReference type="SMART" id="SM00252">
    <property type="entry name" value="SH2"/>
    <property type="match status" value="1"/>
</dbReference>
<dbReference type="Proteomes" id="UP000469452">
    <property type="component" value="Unassembled WGS sequence"/>
</dbReference>
<proteinExistence type="predicted"/>
<comment type="caution">
    <text evidence="3">The sequence shown here is derived from an EMBL/GenBank/DDBJ whole genome shotgun (WGS) entry which is preliminary data.</text>
</comment>
<keyword evidence="1" id="KW-0727">SH2 domain</keyword>
<organism evidence="3 4">
    <name type="scientific">Aphanomyces astaci</name>
    <name type="common">Crayfish plague agent</name>
    <dbReference type="NCBI Taxonomy" id="112090"/>
    <lineage>
        <taxon>Eukaryota</taxon>
        <taxon>Sar</taxon>
        <taxon>Stramenopiles</taxon>
        <taxon>Oomycota</taxon>
        <taxon>Saprolegniomycetes</taxon>
        <taxon>Saprolegniales</taxon>
        <taxon>Verrucalvaceae</taxon>
        <taxon>Aphanomyces</taxon>
    </lineage>
</organism>
<protein>
    <recommendedName>
        <fullName evidence="2">SH2 domain-containing protein</fullName>
    </recommendedName>
</protein>
<sequence length="219" mass="25166">MGHERIGMWCYEEYTRSVIDFSKLEFELESSQLKSSTQRMQMYIVRHATDHLEKSNSIKVDTFTASTFFFQDETFVLATRLLQVRQIGLQSFYHGEIARNVAEDKLRARQVVGAFLIRYSGAQRSYCVSFVADASVMGPVFQHNLIYHLPSLRGINVILYDIYASQGSYSIVPPHEVREGTAIFSDLVSFVESFLRQGILKEPIRHTGRLNRGISQHLM</sequence>
<dbReference type="Pfam" id="PF00017">
    <property type="entry name" value="SH2"/>
    <property type="match status" value="1"/>
</dbReference>
<dbReference type="InterPro" id="IPR036860">
    <property type="entry name" value="SH2_dom_sf"/>
</dbReference>
<dbReference type="InterPro" id="IPR000980">
    <property type="entry name" value="SH2"/>
</dbReference>
<evidence type="ECO:0000259" key="2">
    <source>
        <dbReference type="PROSITE" id="PS50001"/>
    </source>
</evidence>
<dbReference type="AlphaFoldDB" id="A0A6A5AAI7"/>
<dbReference type="EMBL" id="VJMI01010118">
    <property type="protein sequence ID" value="KAF0756872.1"/>
    <property type="molecule type" value="Genomic_DNA"/>
</dbReference>
<dbReference type="VEuPathDB" id="FungiDB:H257_01934"/>
<dbReference type="PROSITE" id="PS50001">
    <property type="entry name" value="SH2"/>
    <property type="match status" value="1"/>
</dbReference>
<dbReference type="SUPFAM" id="SSF55550">
    <property type="entry name" value="SH2 domain"/>
    <property type="match status" value="1"/>
</dbReference>
<evidence type="ECO:0000313" key="3">
    <source>
        <dbReference type="EMBL" id="KAF0756872.1"/>
    </source>
</evidence>
<dbReference type="Gene3D" id="3.30.505.10">
    <property type="entry name" value="SH2 domain"/>
    <property type="match status" value="1"/>
</dbReference>
<evidence type="ECO:0000313" key="4">
    <source>
        <dbReference type="Proteomes" id="UP000469452"/>
    </source>
</evidence>
<gene>
    <name evidence="3" type="ORF">AaE_004462</name>
</gene>
<feature type="domain" description="SH2" evidence="2">
    <location>
        <begin position="92"/>
        <end position="214"/>
    </location>
</feature>
<name>A0A6A5AAI7_APHAT</name>